<feature type="transmembrane region" description="Helical" evidence="1">
    <location>
        <begin position="75"/>
        <end position="98"/>
    </location>
</feature>
<name>A0A0G9GZZ7_9GAMM</name>
<comment type="caution">
    <text evidence="2">The sequence shown here is derived from an EMBL/GenBank/DDBJ whole genome shotgun (WGS) entry which is preliminary data.</text>
</comment>
<feature type="transmembrane region" description="Helical" evidence="1">
    <location>
        <begin position="7"/>
        <end position="27"/>
    </location>
</feature>
<feature type="transmembrane region" description="Helical" evidence="1">
    <location>
        <begin position="33"/>
        <end position="54"/>
    </location>
</feature>
<evidence type="ECO:0000256" key="1">
    <source>
        <dbReference type="SAM" id="Phobius"/>
    </source>
</evidence>
<feature type="transmembrane region" description="Helical" evidence="1">
    <location>
        <begin position="149"/>
        <end position="174"/>
    </location>
</feature>
<proteinExistence type="predicted"/>
<organism evidence="2 3">
    <name type="scientific">Dyella japonica DSM 16301</name>
    <dbReference type="NCBI Taxonomy" id="1440762"/>
    <lineage>
        <taxon>Bacteria</taxon>
        <taxon>Pseudomonadati</taxon>
        <taxon>Pseudomonadota</taxon>
        <taxon>Gammaproteobacteria</taxon>
        <taxon>Lysobacterales</taxon>
        <taxon>Rhodanobacteraceae</taxon>
        <taxon>Dyella</taxon>
    </lineage>
</organism>
<dbReference type="STRING" id="1440762.Y882_14120"/>
<dbReference type="PATRIC" id="fig|1440762.4.peg.2546"/>
<sequence length="391" mass="42842">MKQLLRLPAFYLSMPLLLTCGLTLLSYDLPPDYLQGILLLAVMAIAIFAFDAVAGIRLPRSTVFRHRDYVGTRDALIALLFAGLIVVFCLLDLTLFPIPLFSTPSSYANMEGGRDHIRHVSDMCWVLPPIGLLCARSKWLRVALVVAGLLFPVLVIDRNRIFAALFAMALVILFRRDDARPLPWKTVAVLAVGGAVVFSVLGILRSGTLDYVTLPFSDLYKASPQGVKWLLLYASAGPYNFGSILAKHYTDSHFLINQLVPMSGSIATAGTGIPLDAANINVGTEFFPFLMAFGPVGAVGSIIALYALLLWSVRRLQPTVPLFGWLIFLRVSYTCLMAPFAPQAFTWTNAGFIVLCLLMQLIAALLPNRRQGRPQHPYAHALSSVVPPSLP</sequence>
<feature type="transmembrane region" description="Helical" evidence="1">
    <location>
        <begin position="322"/>
        <end position="341"/>
    </location>
</feature>
<feature type="transmembrane region" description="Helical" evidence="1">
    <location>
        <begin position="347"/>
        <end position="366"/>
    </location>
</feature>
<evidence type="ECO:0000313" key="2">
    <source>
        <dbReference type="EMBL" id="KLD62811.1"/>
    </source>
</evidence>
<evidence type="ECO:0000313" key="3">
    <source>
        <dbReference type="Proteomes" id="UP000035481"/>
    </source>
</evidence>
<gene>
    <name evidence="2" type="ORF">Y882_14120</name>
</gene>
<dbReference type="EMBL" id="JPLA01000041">
    <property type="protein sequence ID" value="KLD62811.1"/>
    <property type="molecule type" value="Genomic_DNA"/>
</dbReference>
<dbReference type="Proteomes" id="UP000035481">
    <property type="component" value="Unassembled WGS sequence"/>
</dbReference>
<protein>
    <submittedName>
        <fullName evidence="2">Membrane protein</fullName>
    </submittedName>
</protein>
<keyword evidence="1" id="KW-0812">Transmembrane</keyword>
<dbReference type="RefSeq" id="WP_046972515.1">
    <property type="nucleotide sequence ID" value="NZ_JPLA01000041.1"/>
</dbReference>
<accession>A0A0G9GZZ7</accession>
<keyword evidence="1" id="KW-1133">Transmembrane helix</keyword>
<keyword evidence="1" id="KW-0472">Membrane</keyword>
<dbReference type="AlphaFoldDB" id="A0A0G9GZZ7"/>
<reference evidence="2 3" key="1">
    <citation type="journal article" date="2015" name="Antonie Van Leeuwenhoek">
        <title>A phylogenomic and molecular marker based taxonomic framework for the order Xanthomonadales: proposal to transfer the families Algiphilaceae and Solimonadaceae to the order Nevskiales ord. nov. and to create a new family within the order Xanthomonadales, the family Rhodanobacteraceae fam. nov., containing the genus Rhodanobacter and its closest relatives.</title>
        <authorList>
            <person name="Naushad S."/>
            <person name="Adeolu M."/>
            <person name="Wong S."/>
            <person name="Sohail M."/>
            <person name="Schellhorn H.E."/>
            <person name="Gupta R.S."/>
        </authorList>
    </citation>
    <scope>NUCLEOTIDE SEQUENCE [LARGE SCALE GENOMIC DNA]</scope>
    <source>
        <strain evidence="2 3">DSM 16301</strain>
    </source>
</reference>
<feature type="transmembrane region" description="Helical" evidence="1">
    <location>
        <begin position="186"/>
        <end position="204"/>
    </location>
</feature>
<feature type="transmembrane region" description="Helical" evidence="1">
    <location>
        <begin position="286"/>
        <end position="310"/>
    </location>
</feature>